<organism evidence="1 2">
    <name type="scientific">Shigella phage Henu11</name>
    <dbReference type="NCBI Taxonomy" id="2930391"/>
    <lineage>
        <taxon>Viruses</taxon>
        <taxon>Duplodnaviria</taxon>
        <taxon>Heunggongvirae</taxon>
        <taxon>Uroviricota</taxon>
        <taxon>Caudoviricetes</taxon>
        <taxon>Andersonviridae</taxon>
        <taxon>Ounavirinae</taxon>
        <taxon>Mooglevirus</taxon>
        <taxon>Mooglevirus Henu11</taxon>
    </lineage>
</organism>
<sequence>MMLKRVSSKLLAMTFWYLITKSTTSSSENTQMLKLHIVVYKNFADIQEALSSRLDKCQQRLFLMFDMLDYKQPDKLVYKDGTVIFKSEDSVTIFVKHDMPAKNIGMLEFYIYQSTGMRGEGIKIDSIEVFEKPKTPLKKYLVRKL</sequence>
<gene>
    <name evidence="1" type="ORF">Henu11_gp55</name>
</gene>
<proteinExistence type="predicted"/>
<accession>A0A9E7N2Z4</accession>
<evidence type="ECO:0000313" key="1">
    <source>
        <dbReference type="EMBL" id="UTC26084.1"/>
    </source>
</evidence>
<dbReference type="EMBL" id="OM953433">
    <property type="protein sequence ID" value="UTC26084.1"/>
    <property type="molecule type" value="Genomic_DNA"/>
</dbReference>
<reference evidence="1" key="1">
    <citation type="submission" date="2022-03" db="EMBL/GenBank/DDBJ databases">
        <authorList>
            <person name="Zhao Y."/>
        </authorList>
    </citation>
    <scope>NUCLEOTIDE SEQUENCE</scope>
</reference>
<keyword evidence="2" id="KW-1185">Reference proteome</keyword>
<evidence type="ECO:0000313" key="2">
    <source>
        <dbReference type="Proteomes" id="UP001055816"/>
    </source>
</evidence>
<name>A0A9E7N2Z4_9CAUD</name>
<dbReference type="Proteomes" id="UP001055816">
    <property type="component" value="Segment"/>
</dbReference>
<protein>
    <submittedName>
        <fullName evidence="1">Uncharacterized protein</fullName>
    </submittedName>
</protein>